<dbReference type="InterPro" id="IPR033907">
    <property type="entry name" value="Endolysin_autolysin"/>
</dbReference>
<comment type="similarity">
    <text evidence="7">Belongs to the glycosyl hydrolase 24 family.</text>
</comment>
<proteinExistence type="inferred from homology"/>
<dbReference type="EC" id="3.2.1.17" evidence="7"/>
<accession>A0A1I4NUU7</accession>
<keyword evidence="3 7" id="KW-0081">Bacteriolytic enzyme</keyword>
<gene>
    <name evidence="8" type="ORF">SAMN05421880_1096</name>
</gene>
<dbReference type="Proteomes" id="UP000199561">
    <property type="component" value="Unassembled WGS sequence"/>
</dbReference>
<evidence type="ECO:0000256" key="6">
    <source>
        <dbReference type="ARBA" id="ARBA00023295"/>
    </source>
</evidence>
<dbReference type="PANTHER" id="PTHR38107:SF3">
    <property type="entry name" value="LYSOZYME RRRD-RELATED"/>
    <property type="match status" value="1"/>
</dbReference>
<name>A0A1I4NUU7_9PROT</name>
<dbReference type="SUPFAM" id="SSF53955">
    <property type="entry name" value="Lysozyme-like"/>
    <property type="match status" value="1"/>
</dbReference>
<dbReference type="HAMAP" id="MF_04110">
    <property type="entry name" value="ENDOLYSIN_T4"/>
    <property type="match status" value="1"/>
</dbReference>
<dbReference type="PANTHER" id="PTHR38107">
    <property type="match status" value="1"/>
</dbReference>
<dbReference type="GO" id="GO:0016998">
    <property type="term" value="P:cell wall macromolecule catabolic process"/>
    <property type="evidence" value="ECO:0007669"/>
    <property type="project" value="InterPro"/>
</dbReference>
<dbReference type="InterPro" id="IPR001165">
    <property type="entry name" value="T4-type_lysozyme"/>
</dbReference>
<dbReference type="InterPro" id="IPR034690">
    <property type="entry name" value="Endolysin_T4_type"/>
</dbReference>
<comment type="catalytic activity">
    <reaction evidence="1 7">
        <text>Hydrolysis of (1-&gt;4)-beta-linkages between N-acetylmuramic acid and N-acetyl-D-glucosamine residues in a peptidoglycan and between N-acetyl-D-glucosamine residues in chitodextrins.</text>
        <dbReference type="EC" id="3.2.1.17"/>
    </reaction>
</comment>
<evidence type="ECO:0000313" key="9">
    <source>
        <dbReference type="Proteomes" id="UP000199561"/>
    </source>
</evidence>
<evidence type="ECO:0000256" key="5">
    <source>
        <dbReference type="ARBA" id="ARBA00023200"/>
    </source>
</evidence>
<dbReference type="InterPro" id="IPR051018">
    <property type="entry name" value="Bacteriophage_GH24"/>
</dbReference>
<keyword evidence="6 7" id="KW-0326">Glycosidase</keyword>
<organism evidence="8 9">
    <name type="scientific">Nitrosomonas nitrosa</name>
    <dbReference type="NCBI Taxonomy" id="52442"/>
    <lineage>
        <taxon>Bacteria</taxon>
        <taxon>Pseudomonadati</taxon>
        <taxon>Pseudomonadota</taxon>
        <taxon>Betaproteobacteria</taxon>
        <taxon>Nitrosomonadales</taxon>
        <taxon>Nitrosomonadaceae</taxon>
        <taxon>Nitrosomonas</taxon>
    </lineage>
</organism>
<dbReference type="STRING" id="52442.SAMN05421880_1096"/>
<dbReference type="CDD" id="cd00737">
    <property type="entry name" value="lyz_endolysin_autolysin"/>
    <property type="match status" value="1"/>
</dbReference>
<keyword evidence="9" id="KW-1185">Reference proteome</keyword>
<dbReference type="InterPro" id="IPR002196">
    <property type="entry name" value="Glyco_hydro_24"/>
</dbReference>
<keyword evidence="5" id="KW-1035">Host cytoplasm</keyword>
<dbReference type="Gene3D" id="1.10.530.40">
    <property type="match status" value="1"/>
</dbReference>
<dbReference type="GO" id="GO:0042742">
    <property type="term" value="P:defense response to bacterium"/>
    <property type="evidence" value="ECO:0007669"/>
    <property type="project" value="UniProtKB-KW"/>
</dbReference>
<dbReference type="InterPro" id="IPR023347">
    <property type="entry name" value="Lysozyme_dom_sf"/>
</dbReference>
<sequence length="160" mass="18030">MPMQVGRSGKNLFKEWEGLKTHVYLDSGGQPTIGIGHLLTRSERTSGKIMIQGQAVNYQNGLTEQQCWDLLDQDLDVAEKVVNEKVKVPLNQNQFDALVSFVFNVGTSAFSSSTLLKLLNQGQYDQVPTQLRRWVRDSGKIVQGLVNRREKEIVLWNTPA</sequence>
<reference evidence="8 9" key="1">
    <citation type="submission" date="2016-10" db="EMBL/GenBank/DDBJ databases">
        <authorList>
            <person name="de Groot N.N."/>
        </authorList>
    </citation>
    <scope>NUCLEOTIDE SEQUENCE [LARGE SCALE GENOMIC DNA]</scope>
    <source>
        <strain evidence="8 9">Nm146</strain>
    </source>
</reference>
<evidence type="ECO:0000256" key="7">
    <source>
        <dbReference type="RuleBase" id="RU003788"/>
    </source>
</evidence>
<evidence type="ECO:0000256" key="1">
    <source>
        <dbReference type="ARBA" id="ARBA00000632"/>
    </source>
</evidence>
<evidence type="ECO:0000256" key="3">
    <source>
        <dbReference type="ARBA" id="ARBA00022638"/>
    </source>
</evidence>
<dbReference type="EMBL" id="FOUF01000009">
    <property type="protein sequence ID" value="SFM18903.1"/>
    <property type="molecule type" value="Genomic_DNA"/>
</dbReference>
<keyword evidence="4 7" id="KW-0378">Hydrolase</keyword>
<evidence type="ECO:0000313" key="8">
    <source>
        <dbReference type="EMBL" id="SFM18903.1"/>
    </source>
</evidence>
<evidence type="ECO:0000256" key="2">
    <source>
        <dbReference type="ARBA" id="ARBA00022529"/>
    </source>
</evidence>
<dbReference type="AlphaFoldDB" id="A0A1I4NUU7"/>
<evidence type="ECO:0000256" key="4">
    <source>
        <dbReference type="ARBA" id="ARBA00022801"/>
    </source>
</evidence>
<dbReference type="InterPro" id="IPR023346">
    <property type="entry name" value="Lysozyme-like_dom_sf"/>
</dbReference>
<dbReference type="Pfam" id="PF00959">
    <property type="entry name" value="Phage_lysozyme"/>
    <property type="match status" value="1"/>
</dbReference>
<dbReference type="RefSeq" id="WP_218143430.1">
    <property type="nucleotide sequence ID" value="NZ_FOUF01000009.1"/>
</dbReference>
<dbReference type="GO" id="GO:0009253">
    <property type="term" value="P:peptidoglycan catabolic process"/>
    <property type="evidence" value="ECO:0007669"/>
    <property type="project" value="InterPro"/>
</dbReference>
<dbReference type="GO" id="GO:0003796">
    <property type="term" value="F:lysozyme activity"/>
    <property type="evidence" value="ECO:0007669"/>
    <property type="project" value="UniProtKB-EC"/>
</dbReference>
<keyword evidence="2 7" id="KW-0929">Antimicrobial</keyword>
<dbReference type="GO" id="GO:0031640">
    <property type="term" value="P:killing of cells of another organism"/>
    <property type="evidence" value="ECO:0007669"/>
    <property type="project" value="UniProtKB-KW"/>
</dbReference>
<protein>
    <recommendedName>
        <fullName evidence="7">Lysozyme</fullName>
        <ecNumber evidence="7">3.2.1.17</ecNumber>
    </recommendedName>
</protein>
<dbReference type="PRINTS" id="PR00684">
    <property type="entry name" value="T4LYSOZYME"/>
</dbReference>